<feature type="compositionally biased region" description="Low complexity" evidence="1">
    <location>
        <begin position="283"/>
        <end position="296"/>
    </location>
</feature>
<dbReference type="Proteomes" id="UP001230426">
    <property type="component" value="Unassembled WGS sequence"/>
</dbReference>
<feature type="region of interest" description="Disordered" evidence="1">
    <location>
        <begin position="1"/>
        <end position="23"/>
    </location>
</feature>
<keyword evidence="2" id="KW-1133">Transmembrane helix</keyword>
<keyword evidence="2" id="KW-0812">Transmembrane</keyword>
<proteinExistence type="predicted"/>
<gene>
    <name evidence="3" type="ORF">J2S55_001479</name>
</gene>
<dbReference type="EMBL" id="JAUSRB010000001">
    <property type="protein sequence ID" value="MDP9862220.1"/>
    <property type="molecule type" value="Genomic_DNA"/>
</dbReference>
<evidence type="ECO:0000256" key="1">
    <source>
        <dbReference type="SAM" id="MobiDB-lite"/>
    </source>
</evidence>
<keyword evidence="2" id="KW-0472">Membrane</keyword>
<feature type="region of interest" description="Disordered" evidence="1">
    <location>
        <begin position="268"/>
        <end position="296"/>
    </location>
</feature>
<feature type="compositionally biased region" description="Pro residues" evidence="1">
    <location>
        <begin position="7"/>
        <end position="18"/>
    </location>
</feature>
<name>A0ABT9R166_9ACTN</name>
<keyword evidence="4" id="KW-1185">Reference proteome</keyword>
<feature type="transmembrane region" description="Helical" evidence="2">
    <location>
        <begin position="32"/>
        <end position="51"/>
    </location>
</feature>
<sequence length="296" mass="30675">MRGPVPAARPPLPRPRGGPVPATRSALARPRVWGAVIGCLLAAGTVLLSLFSPQVPGAPGTAGLSASAVPAQVLGLTPREVVTEVAGEQVVGAEVLRAADVLRAEVIAEFTGAGVPAGPGFWDRPRAGATARDRLRERALAAAVRDKARRIWAREAGLVAEVSEAAFQRALALENGRREAARQAGRPLPGVPEYDEYTYAQVSAAELDHALSERLAGELELSEERLRAHYGKLARPGAPSYADARDNVRRSLVSEEYARALDRRVTALLGGPAPGSGTGPGAGARRTAPPAVGGGG</sequence>
<comment type="caution">
    <text evidence="3">The sequence shown here is derived from an EMBL/GenBank/DDBJ whole genome shotgun (WGS) entry which is preliminary data.</text>
</comment>
<organism evidence="3 4">
    <name type="scientific">Streptosporangium brasiliense</name>
    <dbReference type="NCBI Taxonomy" id="47480"/>
    <lineage>
        <taxon>Bacteria</taxon>
        <taxon>Bacillati</taxon>
        <taxon>Actinomycetota</taxon>
        <taxon>Actinomycetes</taxon>
        <taxon>Streptosporangiales</taxon>
        <taxon>Streptosporangiaceae</taxon>
        <taxon>Streptosporangium</taxon>
    </lineage>
</organism>
<reference evidence="3 4" key="1">
    <citation type="submission" date="2023-07" db="EMBL/GenBank/DDBJ databases">
        <title>Sequencing the genomes of 1000 actinobacteria strains.</title>
        <authorList>
            <person name="Klenk H.-P."/>
        </authorList>
    </citation>
    <scope>NUCLEOTIDE SEQUENCE [LARGE SCALE GENOMIC DNA]</scope>
    <source>
        <strain evidence="3 4">DSM 44109</strain>
    </source>
</reference>
<accession>A0ABT9R166</accession>
<evidence type="ECO:0000313" key="4">
    <source>
        <dbReference type="Proteomes" id="UP001230426"/>
    </source>
</evidence>
<dbReference type="RefSeq" id="WP_306858221.1">
    <property type="nucleotide sequence ID" value="NZ_JAUSRB010000001.1"/>
</dbReference>
<feature type="compositionally biased region" description="Gly residues" evidence="1">
    <location>
        <begin position="272"/>
        <end position="282"/>
    </location>
</feature>
<evidence type="ECO:0000256" key="2">
    <source>
        <dbReference type="SAM" id="Phobius"/>
    </source>
</evidence>
<evidence type="ECO:0000313" key="3">
    <source>
        <dbReference type="EMBL" id="MDP9862220.1"/>
    </source>
</evidence>
<protein>
    <submittedName>
        <fullName evidence="3">Uncharacterized protein</fullName>
    </submittedName>
</protein>